<dbReference type="GeneID" id="37059347"/>
<dbReference type="EMBL" id="MSFU01000001">
    <property type="protein sequence ID" value="PWY85315.1"/>
    <property type="molecule type" value="Genomic_DNA"/>
</dbReference>
<dbReference type="Proteomes" id="UP000246171">
    <property type="component" value="Unassembled WGS sequence"/>
</dbReference>
<gene>
    <name evidence="1" type="ORF">BO83DRAFT_4770</name>
</gene>
<reference evidence="1" key="1">
    <citation type="submission" date="2016-12" db="EMBL/GenBank/DDBJ databases">
        <title>The genomes of Aspergillus section Nigri reveals drivers in fungal speciation.</title>
        <authorList>
            <consortium name="DOE Joint Genome Institute"/>
            <person name="Vesth T.C."/>
            <person name="Nybo J."/>
            <person name="Theobald S."/>
            <person name="Brandl J."/>
            <person name="Frisvad J.C."/>
            <person name="Nielsen K.F."/>
            <person name="Lyhne E.K."/>
            <person name="Kogle M.E."/>
            <person name="Kuo A."/>
            <person name="Riley R."/>
            <person name="Clum A."/>
            <person name="Nolan M."/>
            <person name="Lipzen A."/>
            <person name="Salamov A."/>
            <person name="Henrissat B."/>
            <person name="Wiebenga A."/>
            <person name="De vries R.P."/>
            <person name="Grigoriev I.V."/>
            <person name="Mortensen U.H."/>
            <person name="Andersen M.R."/>
            <person name="Baker S.E."/>
        </authorList>
    </citation>
    <scope>NUCLEOTIDE SEQUENCE</scope>
    <source>
        <strain evidence="1">CBS 122712</strain>
    </source>
</reference>
<dbReference type="RefSeq" id="XP_025393235.1">
    <property type="nucleotide sequence ID" value="XM_025537385.1"/>
</dbReference>
<organism evidence="1 2">
    <name type="scientific">Aspergillus eucalypticola (strain CBS 122712 / IBT 29274)</name>
    <dbReference type="NCBI Taxonomy" id="1448314"/>
    <lineage>
        <taxon>Eukaryota</taxon>
        <taxon>Fungi</taxon>
        <taxon>Dikarya</taxon>
        <taxon>Ascomycota</taxon>
        <taxon>Pezizomycotina</taxon>
        <taxon>Eurotiomycetes</taxon>
        <taxon>Eurotiomycetidae</taxon>
        <taxon>Eurotiales</taxon>
        <taxon>Aspergillaceae</taxon>
        <taxon>Aspergillus</taxon>
        <taxon>Aspergillus subgen. Circumdati</taxon>
    </lineage>
</organism>
<evidence type="ECO:0000313" key="1">
    <source>
        <dbReference type="EMBL" id="PWY85315.1"/>
    </source>
</evidence>
<protein>
    <submittedName>
        <fullName evidence="1">Uncharacterized protein</fullName>
    </submittedName>
</protein>
<name>A0A317WH09_ASPEC</name>
<keyword evidence="2" id="KW-1185">Reference proteome</keyword>
<dbReference type="AlphaFoldDB" id="A0A317WH09"/>
<proteinExistence type="predicted"/>
<sequence>MEGGGDVFFVAAFPNLDYTVSMVWDDFLLTGLVRSRLARLGSQPPKCLIVFLAFCTSVLACPPWMKPARYKTGDS</sequence>
<dbReference type="VEuPathDB" id="FungiDB:BO83DRAFT_4770"/>
<evidence type="ECO:0000313" key="2">
    <source>
        <dbReference type="Proteomes" id="UP000246171"/>
    </source>
</evidence>
<comment type="caution">
    <text evidence="1">The sequence shown here is derived from an EMBL/GenBank/DDBJ whole genome shotgun (WGS) entry which is preliminary data.</text>
</comment>
<accession>A0A317WH09</accession>